<evidence type="ECO:0000313" key="3">
    <source>
        <dbReference type="Proteomes" id="UP001338125"/>
    </source>
</evidence>
<evidence type="ECO:0000313" key="2">
    <source>
        <dbReference type="EMBL" id="KAK5990846.1"/>
    </source>
</evidence>
<keyword evidence="1" id="KW-0472">Membrane</keyword>
<reference evidence="2 3" key="1">
    <citation type="submission" date="2024-01" db="EMBL/GenBank/DDBJ databases">
        <title>Complete genome of Cladobotryum mycophilum ATHUM6906.</title>
        <authorList>
            <person name="Christinaki A.C."/>
            <person name="Myridakis A.I."/>
            <person name="Kouvelis V.N."/>
        </authorList>
    </citation>
    <scope>NUCLEOTIDE SEQUENCE [LARGE SCALE GENOMIC DNA]</scope>
    <source>
        <strain evidence="2 3">ATHUM6906</strain>
    </source>
</reference>
<protein>
    <submittedName>
        <fullName evidence="2">Uncharacterized protein</fullName>
    </submittedName>
</protein>
<organism evidence="2 3">
    <name type="scientific">Cladobotryum mycophilum</name>
    <dbReference type="NCBI Taxonomy" id="491253"/>
    <lineage>
        <taxon>Eukaryota</taxon>
        <taxon>Fungi</taxon>
        <taxon>Dikarya</taxon>
        <taxon>Ascomycota</taxon>
        <taxon>Pezizomycotina</taxon>
        <taxon>Sordariomycetes</taxon>
        <taxon>Hypocreomycetidae</taxon>
        <taxon>Hypocreales</taxon>
        <taxon>Hypocreaceae</taxon>
        <taxon>Cladobotryum</taxon>
    </lineage>
</organism>
<dbReference type="EMBL" id="JAVFKD010000014">
    <property type="protein sequence ID" value="KAK5990846.1"/>
    <property type="molecule type" value="Genomic_DNA"/>
</dbReference>
<dbReference type="PANTHER" id="PTHR35895">
    <property type="entry name" value="CHROMOSOME 16, WHOLE GENOME SHOTGUN SEQUENCE"/>
    <property type="match status" value="1"/>
</dbReference>
<dbReference type="PANTHER" id="PTHR35895:SF1">
    <property type="entry name" value="LIPID-BINDING SERUM GLYCOPROTEIN C-TERMINAL DOMAIN-CONTAINING PROTEIN"/>
    <property type="match status" value="1"/>
</dbReference>
<keyword evidence="1" id="KW-0812">Transmembrane</keyword>
<dbReference type="Pfam" id="PF12505">
    <property type="entry name" value="DUF3712"/>
    <property type="match status" value="1"/>
</dbReference>
<gene>
    <name evidence="2" type="ORF">PT974_09121</name>
</gene>
<name>A0ABR0SGN7_9HYPO</name>
<accession>A0ABR0SGN7</accession>
<keyword evidence="3" id="KW-1185">Reference proteome</keyword>
<dbReference type="InterPro" id="IPR046368">
    <property type="entry name" value="Tag1"/>
</dbReference>
<sequence length="341" mass="37554">MSDKQEVTQTENGAYEVRSQKRGCIGVLKRFWWAFLLALICVIVLVVCLIIFVGVPNIAQKKVNEAKLEVQGVNMLFTTPDTFKLEINSTISTDGKIKANIDPFLGVMYLTDAGDKKPFLNINFPATNANKHQIVNISEEVTIPDHDSFNRFNVWFFNNETLKVTIEGKTKVQPSGLDRKYDVTFKKTIEMKGLNAFKGTTVTEGEILIKPVNGANFKAVSHIPNPSYFTLDIGNTTFANSIDGTPIGTLWINELIVRPGINSYPVTANLDQVKVYTIASSSKYCNSENVPVTLAGTAVSNNGQGLNYYQAALGSAKQVVPMDIRNIIKQSLNTTISCPTS</sequence>
<keyword evidence="1" id="KW-1133">Transmembrane helix</keyword>
<comment type="caution">
    <text evidence="2">The sequence shown here is derived from an EMBL/GenBank/DDBJ whole genome shotgun (WGS) entry which is preliminary data.</text>
</comment>
<dbReference type="Proteomes" id="UP001338125">
    <property type="component" value="Unassembled WGS sequence"/>
</dbReference>
<dbReference type="InterPro" id="IPR022185">
    <property type="entry name" value="DUF3712"/>
</dbReference>
<feature type="transmembrane region" description="Helical" evidence="1">
    <location>
        <begin position="31"/>
        <end position="55"/>
    </location>
</feature>
<evidence type="ECO:0000256" key="1">
    <source>
        <dbReference type="SAM" id="Phobius"/>
    </source>
</evidence>
<proteinExistence type="predicted"/>